<keyword evidence="18" id="KW-1185">Reference proteome</keyword>
<dbReference type="CDD" id="cd07957">
    <property type="entry name" value="Anticodon_Ia_Met"/>
    <property type="match status" value="1"/>
</dbReference>
<dbReference type="GO" id="GO:0006431">
    <property type="term" value="P:methionyl-tRNA aminoacylation"/>
    <property type="evidence" value="ECO:0007669"/>
    <property type="project" value="InterPro"/>
</dbReference>
<feature type="region of interest" description="Disordered" evidence="15">
    <location>
        <begin position="581"/>
        <end position="606"/>
    </location>
</feature>
<dbReference type="InterPro" id="IPR015413">
    <property type="entry name" value="Methionyl/Leucyl_tRNA_Synth"/>
</dbReference>
<dbReference type="InterPro" id="IPR041872">
    <property type="entry name" value="Anticodon_Met"/>
</dbReference>
<dbReference type="Pfam" id="PF09334">
    <property type="entry name" value="tRNA-synt_1g"/>
    <property type="match status" value="1"/>
</dbReference>
<evidence type="ECO:0000256" key="1">
    <source>
        <dbReference type="ARBA" id="ARBA00004305"/>
    </source>
</evidence>
<sequence>MTPRRFDVIRFVRQYDGRGHHTVVDVRIDVRFHLAKHAPLEEIAPVEMHDRLAAITVDGHSFVTTPIFYVNAAPHIGHLYSAVIADAIHRFNQITLPHQEGDCFLSTGTDEHGLKIQQAAINHSTSTEDYCNAISSKYRQLFGRFHIDYTRFIRTTDTDHRQAVHAFWRSLATSGSIYSASYSGWYCVPDETFLTDSQLKENELGEKCSADSGHPVEWTEEQNYMFRLSRYQDDVRHWVKGLEGRRIQPDKFGRILLDYLAEPLPDISISRPMNRVSWGIPVPTDPSQSVYVWLDALVNYLTVTGYPKEGFATRWPSTVQVLGKDILKFHGVYWPAFLIAANLEPPRQLLVHSHWTVDNQKMSKSKLNVVDPNERAELYTYEGLRYFLLREGVAHSDGNYSDTKVLRILNSELADTLGNLLSRCCGKALNAGSIFPAVDEEAFEALKNIDATKRMLEALEEMPDKALNHYRNYNFYLVVDTIIHLLHTANNFFETTAPWKLKKSDNPKDRAMLNTILSVTMEVLRQTGIVAQPIVPALSRQLLDKLKIPLAERHWDELNVSFRLDDTTLGEEESILFRRIVPPVPQTTASPEKPEKRVPKKRKQAA</sequence>
<evidence type="ECO:0000256" key="9">
    <source>
        <dbReference type="ARBA" id="ARBA00023146"/>
    </source>
</evidence>
<organism evidence="17 18">
    <name type="scientific">Anopheles dirus</name>
    <dbReference type="NCBI Taxonomy" id="7168"/>
    <lineage>
        <taxon>Eukaryota</taxon>
        <taxon>Metazoa</taxon>
        <taxon>Ecdysozoa</taxon>
        <taxon>Arthropoda</taxon>
        <taxon>Hexapoda</taxon>
        <taxon>Insecta</taxon>
        <taxon>Pterygota</taxon>
        <taxon>Neoptera</taxon>
        <taxon>Endopterygota</taxon>
        <taxon>Diptera</taxon>
        <taxon>Nematocera</taxon>
        <taxon>Culicoidea</taxon>
        <taxon>Culicidae</taxon>
        <taxon>Anophelinae</taxon>
        <taxon>Anopheles</taxon>
    </lineage>
</organism>
<dbReference type="FunFam" id="2.170.220.10:FF:000001">
    <property type="entry name" value="methionine--tRNA ligase, mitochondrial"/>
    <property type="match status" value="1"/>
</dbReference>
<dbReference type="GO" id="GO:0005524">
    <property type="term" value="F:ATP binding"/>
    <property type="evidence" value="ECO:0007669"/>
    <property type="project" value="UniProtKB-KW"/>
</dbReference>
<keyword evidence="4 14" id="KW-0547">Nucleotide-binding</keyword>
<evidence type="ECO:0000256" key="2">
    <source>
        <dbReference type="ARBA" id="ARBA00012838"/>
    </source>
</evidence>
<evidence type="ECO:0000313" key="17">
    <source>
        <dbReference type="EnsemblMetazoa" id="ADIR004553-PA"/>
    </source>
</evidence>
<keyword evidence="3 14" id="KW-0436">Ligase</keyword>
<evidence type="ECO:0000256" key="15">
    <source>
        <dbReference type="SAM" id="MobiDB-lite"/>
    </source>
</evidence>
<name>A0A182NA77_9DIPT</name>
<evidence type="ECO:0000256" key="14">
    <source>
        <dbReference type="RuleBase" id="RU363039"/>
    </source>
</evidence>
<evidence type="ECO:0000256" key="3">
    <source>
        <dbReference type="ARBA" id="ARBA00022598"/>
    </source>
</evidence>
<dbReference type="InterPro" id="IPR033911">
    <property type="entry name" value="MetRS_core"/>
</dbReference>
<dbReference type="PRINTS" id="PR01041">
    <property type="entry name" value="TRNASYNTHMET"/>
</dbReference>
<dbReference type="AlphaFoldDB" id="A0A182NA77"/>
<comment type="catalytic activity">
    <reaction evidence="13">
        <text>tRNA(Met) + L-methionine + ATP = L-methionyl-tRNA(Met) + AMP + diphosphate</text>
        <dbReference type="Rhea" id="RHEA:13481"/>
        <dbReference type="Rhea" id="RHEA-COMP:9667"/>
        <dbReference type="Rhea" id="RHEA-COMP:9698"/>
        <dbReference type="ChEBI" id="CHEBI:30616"/>
        <dbReference type="ChEBI" id="CHEBI:33019"/>
        <dbReference type="ChEBI" id="CHEBI:57844"/>
        <dbReference type="ChEBI" id="CHEBI:78442"/>
        <dbReference type="ChEBI" id="CHEBI:78530"/>
        <dbReference type="ChEBI" id="CHEBI:456215"/>
        <dbReference type="EC" id="6.1.1.10"/>
    </reaction>
</comment>
<keyword evidence="5 14" id="KW-0067">ATP-binding</keyword>
<evidence type="ECO:0000256" key="12">
    <source>
        <dbReference type="ARBA" id="ARBA00030331"/>
    </source>
</evidence>
<reference evidence="18" key="1">
    <citation type="submission" date="2013-03" db="EMBL/GenBank/DDBJ databases">
        <title>The Genome Sequence of Anopheles dirus WRAIR2.</title>
        <authorList>
            <consortium name="The Broad Institute Genomics Platform"/>
            <person name="Neafsey D.E."/>
            <person name="Walton C."/>
            <person name="Walker B."/>
            <person name="Young S.K."/>
            <person name="Zeng Q."/>
            <person name="Gargeya S."/>
            <person name="Fitzgerald M."/>
            <person name="Haas B."/>
            <person name="Abouelleil A."/>
            <person name="Allen A.W."/>
            <person name="Alvarado L."/>
            <person name="Arachchi H.M."/>
            <person name="Berlin A.M."/>
            <person name="Chapman S.B."/>
            <person name="Gainer-Dewar J."/>
            <person name="Goldberg J."/>
            <person name="Griggs A."/>
            <person name="Gujja S."/>
            <person name="Hansen M."/>
            <person name="Howarth C."/>
            <person name="Imamovic A."/>
            <person name="Ireland A."/>
            <person name="Larimer J."/>
            <person name="McCowan C."/>
            <person name="Murphy C."/>
            <person name="Pearson M."/>
            <person name="Poon T.W."/>
            <person name="Priest M."/>
            <person name="Roberts A."/>
            <person name="Saif S."/>
            <person name="Shea T."/>
            <person name="Sisk P."/>
            <person name="Sykes S."/>
            <person name="Wortman J."/>
            <person name="Nusbaum C."/>
            <person name="Birren B."/>
        </authorList>
    </citation>
    <scope>NUCLEOTIDE SEQUENCE [LARGE SCALE GENOMIC DNA]</scope>
    <source>
        <strain evidence="18">WRAIR2</strain>
    </source>
</reference>
<evidence type="ECO:0000259" key="16">
    <source>
        <dbReference type="Pfam" id="PF09334"/>
    </source>
</evidence>
<dbReference type="GO" id="GO:0005759">
    <property type="term" value="C:mitochondrial matrix"/>
    <property type="evidence" value="ECO:0007669"/>
    <property type="project" value="UniProtKB-SubCell"/>
</dbReference>
<evidence type="ECO:0000256" key="10">
    <source>
        <dbReference type="ARBA" id="ARBA00026124"/>
    </source>
</evidence>
<evidence type="ECO:0000256" key="13">
    <source>
        <dbReference type="ARBA" id="ARBA00047364"/>
    </source>
</evidence>
<dbReference type="Proteomes" id="UP000075884">
    <property type="component" value="Unassembled WGS sequence"/>
</dbReference>
<dbReference type="SUPFAM" id="SSF52374">
    <property type="entry name" value="Nucleotidylyl transferase"/>
    <property type="match status" value="1"/>
</dbReference>
<feature type="domain" description="Methionyl/Leucyl tRNA synthetase" evidence="16">
    <location>
        <begin position="62"/>
        <end position="424"/>
    </location>
</feature>
<keyword evidence="8" id="KW-0496">Mitochondrion</keyword>
<dbReference type="Gene3D" id="1.10.730.10">
    <property type="entry name" value="Isoleucyl-tRNA Synthetase, Domain 1"/>
    <property type="match status" value="1"/>
</dbReference>
<dbReference type="NCBIfam" id="TIGR00398">
    <property type="entry name" value="metG"/>
    <property type="match status" value="1"/>
</dbReference>
<dbReference type="Gene3D" id="3.40.50.620">
    <property type="entry name" value="HUPs"/>
    <property type="match status" value="1"/>
</dbReference>
<dbReference type="PANTHER" id="PTHR43326">
    <property type="entry name" value="METHIONYL-TRNA SYNTHETASE"/>
    <property type="match status" value="1"/>
</dbReference>
<dbReference type="PANTHER" id="PTHR43326:SF1">
    <property type="entry name" value="METHIONINE--TRNA LIGASE, MITOCHONDRIAL"/>
    <property type="match status" value="1"/>
</dbReference>
<accession>A0A182NA77</accession>
<evidence type="ECO:0000256" key="5">
    <source>
        <dbReference type="ARBA" id="ARBA00022840"/>
    </source>
</evidence>
<evidence type="ECO:0000256" key="6">
    <source>
        <dbReference type="ARBA" id="ARBA00022917"/>
    </source>
</evidence>
<reference evidence="17" key="2">
    <citation type="submission" date="2020-05" db="UniProtKB">
        <authorList>
            <consortium name="EnsemblMetazoa"/>
        </authorList>
    </citation>
    <scope>IDENTIFICATION</scope>
    <source>
        <strain evidence="17">WRAIR2</strain>
    </source>
</reference>
<comment type="similarity">
    <text evidence="14">Belongs to the class-I aminoacyl-tRNA synthetase family.</text>
</comment>
<evidence type="ECO:0000256" key="8">
    <source>
        <dbReference type="ARBA" id="ARBA00023128"/>
    </source>
</evidence>
<keyword evidence="7" id="KW-0809">Transit peptide</keyword>
<dbReference type="InterPro" id="IPR014729">
    <property type="entry name" value="Rossmann-like_a/b/a_fold"/>
</dbReference>
<proteinExistence type="inferred from homology"/>
<dbReference type="GO" id="GO:0004825">
    <property type="term" value="F:methionine-tRNA ligase activity"/>
    <property type="evidence" value="ECO:0007669"/>
    <property type="project" value="UniProtKB-EC"/>
</dbReference>
<dbReference type="Gene3D" id="2.170.220.10">
    <property type="match status" value="1"/>
</dbReference>
<keyword evidence="6 14" id="KW-0648">Protein biosynthesis</keyword>
<evidence type="ECO:0000313" key="18">
    <source>
        <dbReference type="Proteomes" id="UP000075884"/>
    </source>
</evidence>
<comment type="subcellular location">
    <subcellularLocation>
        <location evidence="1">Mitochondrion matrix</location>
    </subcellularLocation>
</comment>
<evidence type="ECO:0000256" key="11">
    <source>
        <dbReference type="ARBA" id="ARBA00029831"/>
    </source>
</evidence>
<dbReference type="STRING" id="7168.A0A182NA77"/>
<dbReference type="InterPro" id="IPR014758">
    <property type="entry name" value="Met-tRNA_synth"/>
</dbReference>
<dbReference type="InterPro" id="IPR023457">
    <property type="entry name" value="Met-tRNA_synth_2"/>
</dbReference>
<dbReference type="VEuPathDB" id="VectorBase:ADIR004553"/>
<keyword evidence="9 14" id="KW-0030">Aminoacyl-tRNA synthetase</keyword>
<dbReference type="SUPFAM" id="SSF47323">
    <property type="entry name" value="Anticodon-binding domain of a subclass of class I aminoacyl-tRNA synthetases"/>
    <property type="match status" value="1"/>
</dbReference>
<dbReference type="FunFam" id="1.10.730.10:FF:000022">
    <property type="entry name" value="Methionyl-tRNA synthetase 2, mitochondrial"/>
    <property type="match status" value="1"/>
</dbReference>
<dbReference type="InterPro" id="IPR009080">
    <property type="entry name" value="tRNAsynth_Ia_anticodon-bd"/>
</dbReference>
<evidence type="ECO:0000256" key="7">
    <source>
        <dbReference type="ARBA" id="ARBA00022946"/>
    </source>
</evidence>
<dbReference type="EnsemblMetazoa" id="ADIR004553-RA">
    <property type="protein sequence ID" value="ADIR004553-PA"/>
    <property type="gene ID" value="ADIR004553"/>
</dbReference>
<dbReference type="CDD" id="cd00814">
    <property type="entry name" value="MetRS_core"/>
    <property type="match status" value="1"/>
</dbReference>
<evidence type="ECO:0000256" key="4">
    <source>
        <dbReference type="ARBA" id="ARBA00022741"/>
    </source>
</evidence>
<dbReference type="EC" id="6.1.1.10" evidence="2"/>
<protein>
    <recommendedName>
        <fullName evidence="10">Methionine--tRNA ligase, mitochondrial</fullName>
        <ecNumber evidence="2">6.1.1.10</ecNumber>
    </recommendedName>
    <alternativeName>
        <fullName evidence="11">Methionyl-tRNA synthetase 2</fullName>
    </alternativeName>
    <alternativeName>
        <fullName evidence="12">Mitochondrial methionyl-tRNA synthetase</fullName>
    </alternativeName>
</protein>